<dbReference type="InterPro" id="IPR001645">
    <property type="entry name" value="Folylpolyglutamate_synth"/>
</dbReference>
<evidence type="ECO:0000256" key="2">
    <source>
        <dbReference type="ARBA" id="ARBA00008276"/>
    </source>
</evidence>
<evidence type="ECO:0000259" key="13">
    <source>
        <dbReference type="Pfam" id="PF08245"/>
    </source>
</evidence>
<protein>
    <recommendedName>
        <fullName evidence="3">tetrahydrofolate synthase</fullName>
        <ecNumber evidence="3">6.3.2.17</ecNumber>
    </recommendedName>
    <alternativeName>
        <fullName evidence="9">Tetrahydrofolylpolyglutamate synthase</fullName>
    </alternativeName>
</protein>
<evidence type="ECO:0000256" key="10">
    <source>
        <dbReference type="ARBA" id="ARBA00047493"/>
    </source>
</evidence>
<dbReference type="Pfam" id="PF08245">
    <property type="entry name" value="Mur_ligase_M"/>
    <property type="match status" value="1"/>
</dbReference>
<dbReference type="GO" id="GO:0005737">
    <property type="term" value="C:cytoplasm"/>
    <property type="evidence" value="ECO:0007669"/>
    <property type="project" value="TreeGrafter"/>
</dbReference>
<comment type="cofactor">
    <cofactor evidence="1">
        <name>Mg(2+)</name>
        <dbReference type="ChEBI" id="CHEBI:18420"/>
    </cofactor>
</comment>
<comment type="caution">
    <text evidence="14">The sequence shown here is derived from an EMBL/GenBank/DDBJ whole genome shotgun (WGS) entry which is preliminary data.</text>
</comment>
<comment type="catalytic activity">
    <reaction evidence="10">
        <text>(6S)-5,6,7,8-tetrahydrofolyl-(gamma-L-Glu)(n) + L-glutamate + ATP = (6S)-5,6,7,8-tetrahydrofolyl-(gamma-L-Glu)(n+1) + ADP + phosphate + H(+)</text>
        <dbReference type="Rhea" id="RHEA:10580"/>
        <dbReference type="Rhea" id="RHEA-COMP:14738"/>
        <dbReference type="Rhea" id="RHEA-COMP:14740"/>
        <dbReference type="ChEBI" id="CHEBI:15378"/>
        <dbReference type="ChEBI" id="CHEBI:29985"/>
        <dbReference type="ChEBI" id="CHEBI:30616"/>
        <dbReference type="ChEBI" id="CHEBI:43474"/>
        <dbReference type="ChEBI" id="CHEBI:141005"/>
        <dbReference type="ChEBI" id="CHEBI:456216"/>
        <dbReference type="EC" id="6.3.2.17"/>
    </reaction>
</comment>
<dbReference type="AlphaFoldDB" id="A0A0R1Z2M4"/>
<comment type="similarity">
    <text evidence="2 11">Belongs to the folylpolyglutamate synthase family.</text>
</comment>
<evidence type="ECO:0000313" key="14">
    <source>
        <dbReference type="EMBL" id="KRM45340.1"/>
    </source>
</evidence>
<evidence type="ECO:0000256" key="3">
    <source>
        <dbReference type="ARBA" id="ARBA00013025"/>
    </source>
</evidence>
<keyword evidence="8" id="KW-0460">Magnesium</keyword>
<dbReference type="Proteomes" id="UP000051010">
    <property type="component" value="Unassembled WGS sequence"/>
</dbReference>
<reference evidence="14 15" key="1">
    <citation type="journal article" date="2015" name="Genome Announc.">
        <title>Expanding the biotechnology potential of lactobacilli through comparative genomics of 213 strains and associated genera.</title>
        <authorList>
            <person name="Sun Z."/>
            <person name="Harris H.M."/>
            <person name="McCann A."/>
            <person name="Guo C."/>
            <person name="Argimon S."/>
            <person name="Zhang W."/>
            <person name="Yang X."/>
            <person name="Jeffery I.B."/>
            <person name="Cooney J.C."/>
            <person name="Kagawa T.F."/>
            <person name="Liu W."/>
            <person name="Song Y."/>
            <person name="Salvetti E."/>
            <person name="Wrobel A."/>
            <person name="Rasinkangas P."/>
            <person name="Parkhill J."/>
            <person name="Rea M.C."/>
            <person name="O'Sullivan O."/>
            <person name="Ritari J."/>
            <person name="Douillard F.P."/>
            <person name="Paul Ross R."/>
            <person name="Yang R."/>
            <person name="Briner A.E."/>
            <person name="Felis G.E."/>
            <person name="de Vos W.M."/>
            <person name="Barrangou R."/>
            <person name="Klaenhammer T.R."/>
            <person name="Caufield P.W."/>
            <person name="Cui Y."/>
            <person name="Zhang H."/>
            <person name="O'Toole P.W."/>
        </authorList>
    </citation>
    <scope>NUCLEOTIDE SEQUENCE [LARGE SCALE GENOMIC DNA]</scope>
    <source>
        <strain evidence="14 15">DSM 18390</strain>
    </source>
</reference>
<keyword evidence="4 11" id="KW-0436">Ligase</keyword>
<dbReference type="PATRIC" id="fig|1423786.4.peg.1852"/>
<feature type="domain" description="Mur ligase C-terminal" evidence="12">
    <location>
        <begin position="301"/>
        <end position="427"/>
    </location>
</feature>
<dbReference type="NCBIfam" id="TIGR01499">
    <property type="entry name" value="folC"/>
    <property type="match status" value="1"/>
</dbReference>
<dbReference type="RefSeq" id="WP_056979973.1">
    <property type="nucleotide sequence ID" value="NZ_AZFZ01000004.1"/>
</dbReference>
<dbReference type="InterPro" id="IPR004101">
    <property type="entry name" value="Mur_ligase_C"/>
</dbReference>
<evidence type="ECO:0000256" key="6">
    <source>
        <dbReference type="ARBA" id="ARBA00022741"/>
    </source>
</evidence>
<evidence type="ECO:0000256" key="5">
    <source>
        <dbReference type="ARBA" id="ARBA00022723"/>
    </source>
</evidence>
<dbReference type="SUPFAM" id="SSF53244">
    <property type="entry name" value="MurD-like peptide ligases, peptide-binding domain"/>
    <property type="match status" value="1"/>
</dbReference>
<dbReference type="Gene3D" id="3.90.190.20">
    <property type="entry name" value="Mur ligase, C-terminal domain"/>
    <property type="match status" value="1"/>
</dbReference>
<dbReference type="GO" id="GO:0008841">
    <property type="term" value="F:dihydrofolate synthase activity"/>
    <property type="evidence" value="ECO:0007669"/>
    <property type="project" value="TreeGrafter"/>
</dbReference>
<dbReference type="PIRSF" id="PIRSF001563">
    <property type="entry name" value="Folylpolyglu_synth"/>
    <property type="match status" value="1"/>
</dbReference>
<dbReference type="InterPro" id="IPR036615">
    <property type="entry name" value="Mur_ligase_C_dom_sf"/>
</dbReference>
<dbReference type="PROSITE" id="PS01011">
    <property type="entry name" value="FOLYLPOLYGLU_SYNT_1"/>
    <property type="match status" value="1"/>
</dbReference>
<dbReference type="InterPro" id="IPR036565">
    <property type="entry name" value="Mur-like_cat_sf"/>
</dbReference>
<dbReference type="FunFam" id="3.40.1190.10:FF:000011">
    <property type="entry name" value="Folylpolyglutamate synthase/dihydrofolate synthase"/>
    <property type="match status" value="1"/>
</dbReference>
<accession>A0A0R1Z2M4</accession>
<dbReference type="GO" id="GO:0004326">
    <property type="term" value="F:tetrahydrofolylpolyglutamate synthase activity"/>
    <property type="evidence" value="ECO:0007669"/>
    <property type="project" value="UniProtKB-EC"/>
</dbReference>
<gene>
    <name evidence="14" type="ORF">FD47_GL001746</name>
</gene>
<evidence type="ECO:0000256" key="9">
    <source>
        <dbReference type="ARBA" id="ARBA00030592"/>
    </source>
</evidence>
<keyword evidence="7 11" id="KW-0067">ATP-binding</keyword>
<feature type="domain" description="Mur ligase central" evidence="13">
    <location>
        <begin position="46"/>
        <end position="273"/>
    </location>
</feature>
<proteinExistence type="inferred from homology"/>
<evidence type="ECO:0000256" key="7">
    <source>
        <dbReference type="ARBA" id="ARBA00022840"/>
    </source>
</evidence>
<keyword evidence="6 11" id="KW-0547">Nucleotide-binding</keyword>
<dbReference type="PROSITE" id="PS01012">
    <property type="entry name" value="FOLYLPOLYGLU_SYNT_2"/>
    <property type="match status" value="1"/>
</dbReference>
<evidence type="ECO:0000259" key="12">
    <source>
        <dbReference type="Pfam" id="PF02875"/>
    </source>
</evidence>
<evidence type="ECO:0000313" key="15">
    <source>
        <dbReference type="Proteomes" id="UP000051010"/>
    </source>
</evidence>
<evidence type="ECO:0000256" key="8">
    <source>
        <dbReference type="ARBA" id="ARBA00022842"/>
    </source>
</evidence>
<dbReference type="GO" id="GO:0005524">
    <property type="term" value="F:ATP binding"/>
    <property type="evidence" value="ECO:0007669"/>
    <property type="project" value="UniProtKB-KW"/>
</dbReference>
<dbReference type="InterPro" id="IPR018109">
    <property type="entry name" value="Folylpolyglutamate_synth_CS"/>
</dbReference>
<dbReference type="PANTHER" id="PTHR11136">
    <property type="entry name" value="FOLYLPOLYGLUTAMATE SYNTHASE-RELATED"/>
    <property type="match status" value="1"/>
</dbReference>
<dbReference type="EMBL" id="AZFZ01000004">
    <property type="protein sequence ID" value="KRM45340.1"/>
    <property type="molecule type" value="Genomic_DNA"/>
</dbReference>
<dbReference type="Pfam" id="PF02875">
    <property type="entry name" value="Mur_ligase_C"/>
    <property type="match status" value="1"/>
</dbReference>
<dbReference type="InterPro" id="IPR013221">
    <property type="entry name" value="Mur_ligase_cen"/>
</dbReference>
<dbReference type="PANTHER" id="PTHR11136:SF0">
    <property type="entry name" value="DIHYDROFOLATE SYNTHETASE-RELATED"/>
    <property type="match status" value="1"/>
</dbReference>
<dbReference type="EC" id="6.3.2.17" evidence="3"/>
<evidence type="ECO:0000256" key="4">
    <source>
        <dbReference type="ARBA" id="ARBA00022598"/>
    </source>
</evidence>
<evidence type="ECO:0000256" key="1">
    <source>
        <dbReference type="ARBA" id="ARBA00001946"/>
    </source>
</evidence>
<dbReference type="GO" id="GO:0046872">
    <property type="term" value="F:metal ion binding"/>
    <property type="evidence" value="ECO:0007669"/>
    <property type="project" value="UniProtKB-KW"/>
</dbReference>
<organism evidence="14 15">
    <name type="scientific">Lentilactobacillus parafarraginis DSM 18390 = JCM 14109</name>
    <dbReference type="NCBI Taxonomy" id="1423786"/>
    <lineage>
        <taxon>Bacteria</taxon>
        <taxon>Bacillati</taxon>
        <taxon>Bacillota</taxon>
        <taxon>Bacilli</taxon>
        <taxon>Lactobacillales</taxon>
        <taxon>Lactobacillaceae</taxon>
        <taxon>Lentilactobacillus</taxon>
    </lineage>
</organism>
<keyword evidence="5" id="KW-0479">Metal-binding</keyword>
<name>A0A0R1Z2M4_9LACO</name>
<evidence type="ECO:0000256" key="11">
    <source>
        <dbReference type="PIRNR" id="PIRNR001563"/>
    </source>
</evidence>
<sequence>MIDTYTQALDFIHGRTKFKKIPTLKRMRRFLDELGAPDKRVRAIHIAGTNGKGSTLAFLRNILQQDGLTVGSFTSPFLIRFNERISVNGVPISDADITRLAQQVYPIVVKLDDELAEGGPTEFEIITAMMFSYFSEGHADIVLIEVGLGGLLDSTNVIIPKVSVITTIGWDHMHILGDTLPKIAYQKAGIIKDRVPVVVGKIPTEPLAVIKHVAEVKHSPIDILGTDFHVTDTGVTGWHQGFTFSAAKFPKISLQTSLIGDYQTDNAAVAIQAYRVYCQNQDLPVNQESIQRGISQTKWAGRFEKISEHPTVVIDGAHNISAVDEVVKLLDSDFHDKKITILMGILADKQADKMVEKMATVPNVSIVLTRFSGPGKRAAADPKKLEKIVDSKTGNGTVTAVFSDWQRATDTVYGQLSSDGILLITGSLYFISDVRKYLLSKSANCK</sequence>
<dbReference type="SUPFAM" id="SSF53623">
    <property type="entry name" value="MurD-like peptide ligases, catalytic domain"/>
    <property type="match status" value="1"/>
</dbReference>
<dbReference type="Gene3D" id="3.40.1190.10">
    <property type="entry name" value="Mur-like, catalytic domain"/>
    <property type="match status" value="1"/>
</dbReference>